<organism evidence="1 2">
    <name type="scientific">Microlunatus phosphovorus (strain ATCC 700054 / DSM 10555 / JCM 9379 / NBRC 101784 / NCIMB 13414 / VKM Ac-1990 / NM-1)</name>
    <dbReference type="NCBI Taxonomy" id="1032480"/>
    <lineage>
        <taxon>Bacteria</taxon>
        <taxon>Bacillati</taxon>
        <taxon>Actinomycetota</taxon>
        <taxon>Actinomycetes</taxon>
        <taxon>Propionibacteriales</taxon>
        <taxon>Propionibacteriaceae</taxon>
        <taxon>Microlunatus</taxon>
    </lineage>
</organism>
<dbReference type="KEGG" id="mph:MLP_50530"/>
<dbReference type="Gene3D" id="3.40.50.720">
    <property type="entry name" value="NAD(P)-binding Rossmann-like Domain"/>
    <property type="match status" value="1"/>
</dbReference>
<name>F5XH59_MICPN</name>
<dbReference type="Proteomes" id="UP000007947">
    <property type="component" value="Chromosome"/>
</dbReference>
<proteinExistence type="predicted"/>
<dbReference type="RefSeq" id="WP_013865881.1">
    <property type="nucleotide sequence ID" value="NC_015635.1"/>
</dbReference>
<keyword evidence="2" id="KW-1185">Reference proteome</keyword>
<evidence type="ECO:0000313" key="1">
    <source>
        <dbReference type="EMBL" id="BAK38067.1"/>
    </source>
</evidence>
<accession>F5XH59</accession>
<protein>
    <submittedName>
        <fullName evidence="1">Uncharacterized protein</fullName>
    </submittedName>
</protein>
<reference evidence="1 2" key="1">
    <citation type="submission" date="2011-05" db="EMBL/GenBank/DDBJ databases">
        <title>Whole genome sequence of Microlunatus phosphovorus NM-1.</title>
        <authorList>
            <person name="Hosoyama A."/>
            <person name="Sasaki K."/>
            <person name="Harada T."/>
            <person name="Igarashi R."/>
            <person name="Kawakoshi A."/>
            <person name="Sasagawa M."/>
            <person name="Fukada J."/>
            <person name="Nakamura S."/>
            <person name="Katano Y."/>
            <person name="Hanada S."/>
            <person name="Kamagata Y."/>
            <person name="Nakamura N."/>
            <person name="Yamazaki S."/>
            <person name="Fujita N."/>
        </authorList>
    </citation>
    <scope>NUCLEOTIDE SEQUENCE [LARGE SCALE GENOMIC DNA]</scope>
    <source>
        <strain evidence="2">ATCC 700054 / DSM 10555 / JCM 9379 / NBRC 101784 / NCIMB 13414 / VKM Ac-1990 / NM-1</strain>
    </source>
</reference>
<dbReference type="eggNOG" id="ENOG503317R">
    <property type="taxonomic scope" value="Bacteria"/>
</dbReference>
<dbReference type="EMBL" id="AP012204">
    <property type="protein sequence ID" value="BAK38067.1"/>
    <property type="molecule type" value="Genomic_DNA"/>
</dbReference>
<dbReference type="AlphaFoldDB" id="F5XH59"/>
<sequence length="276" mass="28648">MTISLEPAAPAQGGPLRPISTTHLFTVGEDFVVYAGGEDFLTLELGAAAAAELVSVLRGETDLSSCTALDQAIAAEVTAELAAEGLLAEPGAFSFSTPPHAHAVILGDGVVADAVRTLLPGAATSLTDDVTDLVIACAGWLPDAAWLRLDAELAARGIAWHRCWGDGTALHIGPLTVPGEGPGYDDVRRRQLAATDSPDLLLALWSHWDRTAPDYPSPDPGSAAIAAGLLAADALDLLAGRVPLGSTEQRELDLRTRDIISHPVLPVPGSAWLPTR</sequence>
<dbReference type="STRING" id="1032480.MLP_50530"/>
<evidence type="ECO:0000313" key="2">
    <source>
        <dbReference type="Proteomes" id="UP000007947"/>
    </source>
</evidence>
<dbReference type="HOGENOM" id="CLU_1000682_0_0_11"/>
<dbReference type="OrthoDB" id="3683366at2"/>
<gene>
    <name evidence="1" type="ordered locus">MLP_50530</name>
</gene>